<dbReference type="KEGG" id="rgr:FZ934_21780"/>
<evidence type="ECO:0000256" key="4">
    <source>
        <dbReference type="ARBA" id="ARBA00023237"/>
    </source>
</evidence>
<dbReference type="GO" id="GO:0009279">
    <property type="term" value="C:cell outer membrane"/>
    <property type="evidence" value="ECO:0007669"/>
    <property type="project" value="UniProtKB-SubCell"/>
</dbReference>
<comment type="similarity">
    <text evidence="5">Belongs to the Omp25/RopB family.</text>
</comment>
<evidence type="ECO:0000313" key="8">
    <source>
        <dbReference type="EMBL" id="QFY62966.1"/>
    </source>
</evidence>
<evidence type="ECO:0000256" key="2">
    <source>
        <dbReference type="ARBA" id="ARBA00022729"/>
    </source>
</evidence>
<feature type="chain" id="PRO_5025017440" evidence="6">
    <location>
        <begin position="23"/>
        <end position="209"/>
    </location>
</feature>
<feature type="domain" description="Outer membrane protein beta-barrel" evidence="7">
    <location>
        <begin position="22"/>
        <end position="209"/>
    </location>
</feature>
<dbReference type="SUPFAM" id="SSF56925">
    <property type="entry name" value="OMPA-like"/>
    <property type="match status" value="1"/>
</dbReference>
<feature type="signal peptide" evidence="6">
    <location>
        <begin position="1"/>
        <end position="22"/>
    </location>
</feature>
<evidence type="ECO:0000256" key="1">
    <source>
        <dbReference type="ARBA" id="ARBA00004442"/>
    </source>
</evidence>
<gene>
    <name evidence="8" type="ORF">FZ934_21780</name>
</gene>
<dbReference type="PANTHER" id="PTHR34001">
    <property type="entry name" value="BLL7405 PROTEIN"/>
    <property type="match status" value="1"/>
</dbReference>
<evidence type="ECO:0000256" key="6">
    <source>
        <dbReference type="SAM" id="SignalP"/>
    </source>
</evidence>
<organism evidence="8 9">
    <name type="scientific">Rhizobium grahamii</name>
    <dbReference type="NCBI Taxonomy" id="1120045"/>
    <lineage>
        <taxon>Bacteria</taxon>
        <taxon>Pseudomonadati</taxon>
        <taxon>Pseudomonadota</taxon>
        <taxon>Alphaproteobacteria</taxon>
        <taxon>Hyphomicrobiales</taxon>
        <taxon>Rhizobiaceae</taxon>
        <taxon>Rhizobium/Agrobacterium group</taxon>
        <taxon>Rhizobium</taxon>
    </lineage>
</organism>
<dbReference type="PANTHER" id="PTHR34001:SF3">
    <property type="entry name" value="BLL7405 PROTEIN"/>
    <property type="match status" value="1"/>
</dbReference>
<dbReference type="InterPro" id="IPR027385">
    <property type="entry name" value="Beta-barrel_OMP"/>
</dbReference>
<name>A0A5Q0CAR3_9HYPH</name>
<dbReference type="EMBL" id="CP043499">
    <property type="protein sequence ID" value="QFY62966.1"/>
    <property type="molecule type" value="Genomic_DNA"/>
</dbReference>
<evidence type="ECO:0000259" key="7">
    <source>
        <dbReference type="Pfam" id="PF13505"/>
    </source>
</evidence>
<keyword evidence="3" id="KW-0472">Membrane</keyword>
<reference evidence="8 9" key="1">
    <citation type="submission" date="2019-08" db="EMBL/GenBank/DDBJ databases">
        <title>Prosopis cineraria nodule microbiome.</title>
        <authorList>
            <person name="Ali R."/>
            <person name="Chaluvadi S.R."/>
            <person name="Wang X."/>
        </authorList>
    </citation>
    <scope>NUCLEOTIDE SEQUENCE [LARGE SCALE GENOMIC DNA]</scope>
    <source>
        <strain evidence="8 9">BG7</strain>
        <plasmid evidence="8 9">unnamed</plasmid>
    </source>
</reference>
<evidence type="ECO:0000313" key="9">
    <source>
        <dbReference type="Proteomes" id="UP000326881"/>
    </source>
</evidence>
<evidence type="ECO:0000256" key="5">
    <source>
        <dbReference type="ARBA" id="ARBA00038306"/>
    </source>
</evidence>
<dbReference type="AlphaFoldDB" id="A0A5Q0CAR3"/>
<dbReference type="InterPro" id="IPR011250">
    <property type="entry name" value="OMP/PagP_B-barrel"/>
</dbReference>
<evidence type="ECO:0000256" key="3">
    <source>
        <dbReference type="ARBA" id="ARBA00023136"/>
    </source>
</evidence>
<keyword evidence="8" id="KW-0614">Plasmid</keyword>
<dbReference type="Gene3D" id="2.40.160.20">
    <property type="match status" value="1"/>
</dbReference>
<keyword evidence="4" id="KW-0998">Cell outer membrane</keyword>
<dbReference type="Proteomes" id="UP000326881">
    <property type="component" value="Plasmid unnamed"/>
</dbReference>
<sequence length="209" mass="21987">MKGLLIVAASLTALSISTSAFAADAVDQIPAPPVATDASSFTWDGFYLGGITGYGWGTGKVVGLGSDSFDGWRLGGFTGYNWQFSNGFVAGVEGDLNYDWSDKDYGGGTKLKSGFSGSARARAGYAIDHTLIYAAGGWTATNAKLKTPVGNDSDTLNGWTIGAGVDHAFTDKIFGRVEYRYNDFGRGDLLGTNVDFKQNVVQVGVGVKF</sequence>
<accession>A0A5Q0CAR3</accession>
<dbReference type="OrthoDB" id="9815357at2"/>
<dbReference type="Pfam" id="PF13505">
    <property type="entry name" value="OMP_b-brl"/>
    <property type="match status" value="1"/>
</dbReference>
<keyword evidence="9" id="KW-1185">Reference proteome</keyword>
<dbReference type="RefSeq" id="WP_153272943.1">
    <property type="nucleotide sequence ID" value="NZ_CP043499.1"/>
</dbReference>
<geneLocation type="plasmid" evidence="8 9">
    <name>unnamed</name>
</geneLocation>
<proteinExistence type="inferred from homology"/>
<comment type="subcellular location">
    <subcellularLocation>
        <location evidence="1">Cell outer membrane</location>
    </subcellularLocation>
</comment>
<keyword evidence="2 6" id="KW-0732">Signal</keyword>
<dbReference type="InterPro" id="IPR051692">
    <property type="entry name" value="OMP-like"/>
</dbReference>
<protein>
    <submittedName>
        <fullName evidence="8">Porin family protein</fullName>
    </submittedName>
</protein>